<dbReference type="NCBIfam" id="TIGR00654">
    <property type="entry name" value="PhzF_family"/>
    <property type="match status" value="1"/>
</dbReference>
<dbReference type="PATRIC" id="fig|582680.6.peg.1902"/>
<name>A0A0F0LLQ8_9MICO</name>
<dbReference type="RefSeq" id="WP_045271940.1">
    <property type="nucleotide sequence ID" value="NZ_JYIX01000034.1"/>
</dbReference>
<accession>A0A0F0LLQ8</accession>
<dbReference type="PANTHER" id="PTHR13774:SF39">
    <property type="entry name" value="BIOSYNTHESIS PROTEIN, PUTATIVE-RELATED"/>
    <property type="match status" value="1"/>
</dbReference>
<dbReference type="STRING" id="582680.RS86_01839"/>
<keyword evidence="2 4" id="KW-0413">Isomerase</keyword>
<gene>
    <name evidence="4" type="primary">yddE</name>
    <name evidence="4" type="ORF">RS86_01839</name>
</gene>
<dbReference type="SUPFAM" id="SSF54506">
    <property type="entry name" value="Diaminopimelate epimerase-like"/>
    <property type="match status" value="1"/>
</dbReference>
<evidence type="ECO:0000256" key="2">
    <source>
        <dbReference type="ARBA" id="ARBA00023235"/>
    </source>
</evidence>
<comment type="caution">
    <text evidence="4">The sequence shown here is derived from an EMBL/GenBank/DDBJ whole genome shotgun (WGS) entry which is preliminary data.</text>
</comment>
<dbReference type="GO" id="GO:0016853">
    <property type="term" value="F:isomerase activity"/>
    <property type="evidence" value="ECO:0007669"/>
    <property type="project" value="UniProtKB-KW"/>
</dbReference>
<evidence type="ECO:0000313" key="5">
    <source>
        <dbReference type="Proteomes" id="UP000033740"/>
    </source>
</evidence>
<dbReference type="AlphaFoldDB" id="A0A0F0LLQ8"/>
<dbReference type="Gene3D" id="3.10.310.10">
    <property type="entry name" value="Diaminopimelate Epimerase, Chain A, domain 1"/>
    <property type="match status" value="2"/>
</dbReference>
<dbReference type="PIRSF" id="PIRSF016184">
    <property type="entry name" value="PhzC_PhzF"/>
    <property type="match status" value="1"/>
</dbReference>
<reference evidence="4 5" key="1">
    <citation type="submission" date="2015-02" db="EMBL/GenBank/DDBJ databases">
        <title>Draft genome sequences of ten Microbacterium spp. with emphasis on heavy metal contaminated environments.</title>
        <authorList>
            <person name="Corretto E."/>
        </authorList>
    </citation>
    <scope>NUCLEOTIDE SEQUENCE [LARGE SCALE GENOMIC DNA]</scope>
    <source>
        <strain evidence="4 5">ARN176</strain>
    </source>
</reference>
<dbReference type="GO" id="GO:0005737">
    <property type="term" value="C:cytoplasm"/>
    <property type="evidence" value="ECO:0007669"/>
    <property type="project" value="TreeGrafter"/>
</dbReference>
<feature type="active site" evidence="3">
    <location>
        <position position="48"/>
    </location>
</feature>
<evidence type="ECO:0000256" key="3">
    <source>
        <dbReference type="PIRSR" id="PIRSR016184-1"/>
    </source>
</evidence>
<dbReference type="InterPro" id="IPR003719">
    <property type="entry name" value="Phenazine_PhzF-like"/>
</dbReference>
<dbReference type="Proteomes" id="UP000033740">
    <property type="component" value="Unassembled WGS sequence"/>
</dbReference>
<proteinExistence type="inferred from homology"/>
<dbReference type="EC" id="5.1.-.-" evidence="4"/>
<dbReference type="EMBL" id="JYIX01000034">
    <property type="protein sequence ID" value="KJL33180.1"/>
    <property type="molecule type" value="Genomic_DNA"/>
</dbReference>
<organism evidence="4 5">
    <name type="scientific">Microbacterium azadirachtae</name>
    <dbReference type="NCBI Taxonomy" id="582680"/>
    <lineage>
        <taxon>Bacteria</taxon>
        <taxon>Bacillati</taxon>
        <taxon>Actinomycetota</taxon>
        <taxon>Actinomycetes</taxon>
        <taxon>Micrococcales</taxon>
        <taxon>Microbacteriaceae</taxon>
        <taxon>Microbacterium</taxon>
    </lineage>
</organism>
<dbReference type="PANTHER" id="PTHR13774">
    <property type="entry name" value="PHENAZINE BIOSYNTHESIS PROTEIN"/>
    <property type="match status" value="1"/>
</dbReference>
<sequence>MSASPEILRYAAFADAPEGGNPAGIVLGAAALTDAEMLRIAADVGYPETAFLLSSATVDGVRRHRIRYWSPAAEVPFCGHATVATAVVLAEREGPGAMVFDTPVGEVAIAATSAADGIEVSFTSVEPTVRALDPQVLGRTLELLSLRTDDLDPAYPPREAFAGNWHPVLVLRDPEIFHQFRFAPEPVAELMLAQGWTGTITVLHALSEREFLARNIFPVARITEDPATGSAAAATGAYLRAIGRVPEARIVRIHQGAHVGRPSLLTVTIPESGGIVVTGGATRIPG</sequence>
<comment type="similarity">
    <text evidence="1">Belongs to the PhzF family.</text>
</comment>
<dbReference type="Pfam" id="PF02567">
    <property type="entry name" value="PhzC-PhzF"/>
    <property type="match status" value="1"/>
</dbReference>
<evidence type="ECO:0000256" key="1">
    <source>
        <dbReference type="ARBA" id="ARBA00008270"/>
    </source>
</evidence>
<protein>
    <submittedName>
        <fullName evidence="4">Putative isomerase YddE</fullName>
        <ecNumber evidence="4">5.1.-.-</ecNumber>
    </submittedName>
</protein>
<evidence type="ECO:0000313" key="4">
    <source>
        <dbReference type="EMBL" id="KJL33180.1"/>
    </source>
</evidence>
<keyword evidence="5" id="KW-1185">Reference proteome</keyword>